<dbReference type="InterPro" id="IPR011322">
    <property type="entry name" value="N-reg_PII-like_a/b"/>
</dbReference>
<proteinExistence type="inferred from homology"/>
<dbReference type="PRINTS" id="PR00340">
    <property type="entry name" value="PIIGLNB"/>
</dbReference>
<comment type="similarity">
    <text evidence="8">Belongs to the P(II) protein family.</text>
</comment>
<dbReference type="Gene3D" id="3.30.70.120">
    <property type="match status" value="1"/>
</dbReference>
<evidence type="ECO:0000256" key="5">
    <source>
        <dbReference type="ARBA" id="ARBA00023015"/>
    </source>
</evidence>
<dbReference type="GO" id="GO:0030234">
    <property type="term" value="F:enzyme regulator activity"/>
    <property type="evidence" value="ECO:0007669"/>
    <property type="project" value="InterPro"/>
</dbReference>
<dbReference type="Proteomes" id="UP000334019">
    <property type="component" value="Chromosome"/>
</dbReference>
<dbReference type="SUPFAM" id="SSF54913">
    <property type="entry name" value="GlnB-like"/>
    <property type="match status" value="1"/>
</dbReference>
<feature type="modified residue" description="O-UMP-tyrosine" evidence="7">
    <location>
        <position position="51"/>
    </location>
</feature>
<keyword evidence="10" id="KW-1185">Reference proteome</keyword>
<evidence type="ECO:0000313" key="9">
    <source>
        <dbReference type="EMBL" id="QGG94492.1"/>
    </source>
</evidence>
<dbReference type="Pfam" id="PF00543">
    <property type="entry name" value="P-II"/>
    <property type="match status" value="1"/>
</dbReference>
<reference evidence="9 10" key="1">
    <citation type="submission" date="2019-11" db="EMBL/GenBank/DDBJ databases">
        <authorList>
            <person name="He Y."/>
        </authorList>
    </citation>
    <scope>NUCLEOTIDE SEQUENCE [LARGE SCALE GENOMIC DNA]</scope>
    <source>
        <strain evidence="9 10">SCSIO 58843</strain>
    </source>
</reference>
<name>A0A5Q2RHX0_9ACTN</name>
<protein>
    <recommendedName>
        <fullName evidence="2">Nitrogen regulatory protein P-II</fullName>
    </recommendedName>
</protein>
<dbReference type="EMBL" id="CP045851">
    <property type="protein sequence ID" value="QGG94492.1"/>
    <property type="molecule type" value="Genomic_DNA"/>
</dbReference>
<sequence length="112" mass="11645">MKLITAVIKPHALDEVKEALRGAGVVGLTVSEVRGVGRQGGHTETYRGAEYKIDLVPKVKVEAVVDDGIADGVVDAIVGAAQTGKIGDGKVWVTEVGTLVRIRTGERGADAI</sequence>
<evidence type="ECO:0000256" key="1">
    <source>
        <dbReference type="ARBA" id="ARBA00011233"/>
    </source>
</evidence>
<dbReference type="PROSITE" id="PS00638">
    <property type="entry name" value="PII_GLNB_CTER"/>
    <property type="match status" value="1"/>
</dbReference>
<keyword evidence="6" id="KW-0804">Transcription</keyword>
<dbReference type="GO" id="GO:0005829">
    <property type="term" value="C:cytosol"/>
    <property type="evidence" value="ECO:0007669"/>
    <property type="project" value="TreeGrafter"/>
</dbReference>
<evidence type="ECO:0000256" key="7">
    <source>
        <dbReference type="PIRSR" id="PIRSR602187-50"/>
    </source>
</evidence>
<keyword evidence="5" id="KW-0805">Transcription regulation</keyword>
<dbReference type="PROSITE" id="PS00496">
    <property type="entry name" value="PII_GLNB_UMP"/>
    <property type="match status" value="1"/>
</dbReference>
<keyword evidence="4" id="KW-0547">Nucleotide-binding</keyword>
<comment type="subunit">
    <text evidence="1">Homotrimer.</text>
</comment>
<evidence type="ECO:0000313" key="10">
    <source>
        <dbReference type="Proteomes" id="UP000334019"/>
    </source>
</evidence>
<dbReference type="InterPro" id="IPR002332">
    <property type="entry name" value="N-reg_PII_urydylation_site"/>
</dbReference>
<dbReference type="AlphaFoldDB" id="A0A5Q2RHX0"/>
<keyword evidence="3 7" id="KW-0597">Phosphoprotein</keyword>
<dbReference type="KEGG" id="atq:GH723_04895"/>
<dbReference type="GO" id="GO:0006808">
    <property type="term" value="P:regulation of nitrogen utilization"/>
    <property type="evidence" value="ECO:0007669"/>
    <property type="project" value="InterPro"/>
</dbReference>
<dbReference type="SMART" id="SM00938">
    <property type="entry name" value="P-II"/>
    <property type="match status" value="1"/>
</dbReference>
<dbReference type="InterPro" id="IPR002187">
    <property type="entry name" value="N-reg_PII"/>
</dbReference>
<evidence type="ECO:0000256" key="8">
    <source>
        <dbReference type="RuleBase" id="RU003936"/>
    </source>
</evidence>
<dbReference type="InterPro" id="IPR015867">
    <property type="entry name" value="N-reg_PII/ATP_PRibTrfase_C"/>
</dbReference>
<gene>
    <name evidence="9" type="ORF">GH723_04895</name>
</gene>
<dbReference type="PANTHER" id="PTHR30115">
    <property type="entry name" value="NITROGEN REGULATORY PROTEIN P-II"/>
    <property type="match status" value="1"/>
</dbReference>
<evidence type="ECO:0000256" key="2">
    <source>
        <dbReference type="ARBA" id="ARBA00015681"/>
    </source>
</evidence>
<dbReference type="GO" id="GO:0005524">
    <property type="term" value="F:ATP binding"/>
    <property type="evidence" value="ECO:0007669"/>
    <property type="project" value="TreeGrafter"/>
</dbReference>
<dbReference type="PROSITE" id="PS51343">
    <property type="entry name" value="PII_GLNB_DOM"/>
    <property type="match status" value="1"/>
</dbReference>
<evidence type="ECO:0000256" key="3">
    <source>
        <dbReference type="ARBA" id="ARBA00022553"/>
    </source>
</evidence>
<dbReference type="PANTHER" id="PTHR30115:SF11">
    <property type="entry name" value="NITROGEN REGULATORY PROTEIN P-II HOMOLOG"/>
    <property type="match status" value="1"/>
</dbReference>
<dbReference type="RefSeq" id="WP_153758598.1">
    <property type="nucleotide sequence ID" value="NZ_CP045851.1"/>
</dbReference>
<evidence type="ECO:0000256" key="6">
    <source>
        <dbReference type="ARBA" id="ARBA00023163"/>
    </source>
</evidence>
<evidence type="ECO:0000256" key="4">
    <source>
        <dbReference type="ARBA" id="ARBA00022741"/>
    </source>
</evidence>
<organism evidence="9 10">
    <name type="scientific">Actinomarinicola tropica</name>
    <dbReference type="NCBI Taxonomy" id="2789776"/>
    <lineage>
        <taxon>Bacteria</taxon>
        <taxon>Bacillati</taxon>
        <taxon>Actinomycetota</taxon>
        <taxon>Acidimicrobiia</taxon>
        <taxon>Acidimicrobiales</taxon>
        <taxon>Iamiaceae</taxon>
        <taxon>Actinomarinicola</taxon>
    </lineage>
</organism>
<accession>A0A5Q2RHX0</accession>
<dbReference type="InterPro" id="IPR017918">
    <property type="entry name" value="N-reg_PII_CS"/>
</dbReference>